<evidence type="ECO:0000313" key="3">
    <source>
        <dbReference type="Proteomes" id="UP000018936"/>
    </source>
</evidence>
<name>V8NBU0_OPHHA</name>
<reference evidence="2 3" key="1">
    <citation type="journal article" date="2013" name="Proc. Natl. Acad. Sci. U.S.A.">
        <title>The king cobra genome reveals dynamic gene evolution and adaptation in the snake venom system.</title>
        <authorList>
            <person name="Vonk F.J."/>
            <person name="Casewell N.R."/>
            <person name="Henkel C.V."/>
            <person name="Heimberg A.M."/>
            <person name="Jansen H.J."/>
            <person name="McCleary R.J."/>
            <person name="Kerkkamp H.M."/>
            <person name="Vos R.A."/>
            <person name="Guerreiro I."/>
            <person name="Calvete J.J."/>
            <person name="Wuster W."/>
            <person name="Woods A.E."/>
            <person name="Logan J.M."/>
            <person name="Harrison R.A."/>
            <person name="Castoe T.A."/>
            <person name="de Koning A.P."/>
            <person name="Pollock D.D."/>
            <person name="Yandell M."/>
            <person name="Calderon D."/>
            <person name="Renjifo C."/>
            <person name="Currier R.B."/>
            <person name="Salgado D."/>
            <person name="Pla D."/>
            <person name="Sanz L."/>
            <person name="Hyder A.S."/>
            <person name="Ribeiro J.M."/>
            <person name="Arntzen J.W."/>
            <person name="van den Thillart G.E."/>
            <person name="Boetzer M."/>
            <person name="Pirovano W."/>
            <person name="Dirks R.P."/>
            <person name="Spaink H.P."/>
            <person name="Duboule D."/>
            <person name="McGlinn E."/>
            <person name="Kini R.M."/>
            <person name="Richardson M.K."/>
        </authorList>
    </citation>
    <scope>NUCLEOTIDE SEQUENCE</scope>
    <source>
        <tissue evidence="2">Blood</tissue>
    </source>
</reference>
<dbReference type="EMBL" id="AZIM01005268">
    <property type="protein sequence ID" value="ETE59744.1"/>
    <property type="molecule type" value="Genomic_DNA"/>
</dbReference>
<keyword evidence="3" id="KW-1185">Reference proteome</keyword>
<dbReference type="AlphaFoldDB" id="V8NBU0"/>
<sequence>MEQLNNSFPSIRDSQKMKQGPETLEGGAGSVLEEPCETLCYPSAAEVAEAEVAQEELRRSARPKELTAWQTAPAEPAVQRGLEPAMVVPALLGALRQPGMGAAYEWRPPRSLEAGEFQEWRLQLSRSQLLAGLPKKFELLSVGPTVQTSPHVIQPGWVLLQPIFHFLGLGGTAVQSE</sequence>
<feature type="non-terminal residue" evidence="2">
    <location>
        <position position="177"/>
    </location>
</feature>
<feature type="region of interest" description="Disordered" evidence="1">
    <location>
        <begin position="1"/>
        <end position="31"/>
    </location>
</feature>
<gene>
    <name evidence="2" type="ORF">L345_14524</name>
</gene>
<evidence type="ECO:0000256" key="1">
    <source>
        <dbReference type="SAM" id="MobiDB-lite"/>
    </source>
</evidence>
<evidence type="ECO:0000313" key="2">
    <source>
        <dbReference type="EMBL" id="ETE59744.1"/>
    </source>
</evidence>
<dbReference type="Proteomes" id="UP000018936">
    <property type="component" value="Unassembled WGS sequence"/>
</dbReference>
<accession>V8NBU0</accession>
<protein>
    <submittedName>
        <fullName evidence="2">Uncharacterized protein</fullName>
    </submittedName>
</protein>
<comment type="caution">
    <text evidence="2">The sequence shown here is derived from an EMBL/GenBank/DDBJ whole genome shotgun (WGS) entry which is preliminary data.</text>
</comment>
<organism evidence="2 3">
    <name type="scientific">Ophiophagus hannah</name>
    <name type="common">King cobra</name>
    <name type="synonym">Naja hannah</name>
    <dbReference type="NCBI Taxonomy" id="8665"/>
    <lineage>
        <taxon>Eukaryota</taxon>
        <taxon>Metazoa</taxon>
        <taxon>Chordata</taxon>
        <taxon>Craniata</taxon>
        <taxon>Vertebrata</taxon>
        <taxon>Euteleostomi</taxon>
        <taxon>Lepidosauria</taxon>
        <taxon>Squamata</taxon>
        <taxon>Bifurcata</taxon>
        <taxon>Unidentata</taxon>
        <taxon>Episquamata</taxon>
        <taxon>Toxicofera</taxon>
        <taxon>Serpentes</taxon>
        <taxon>Colubroidea</taxon>
        <taxon>Elapidae</taxon>
        <taxon>Elapinae</taxon>
        <taxon>Ophiophagus</taxon>
    </lineage>
</organism>
<proteinExistence type="predicted"/>